<proteinExistence type="predicted"/>
<name>A0A837DSQ6_9LACO</name>
<organism evidence="1 2">
    <name type="scientific">Ligilactobacillus ruminis DPC 6832</name>
    <dbReference type="NCBI Taxonomy" id="1402208"/>
    <lineage>
        <taxon>Bacteria</taxon>
        <taxon>Bacillati</taxon>
        <taxon>Bacillota</taxon>
        <taxon>Bacilli</taxon>
        <taxon>Lactobacillales</taxon>
        <taxon>Lactobacillaceae</taxon>
        <taxon>Ligilactobacillus</taxon>
    </lineage>
</organism>
<accession>A0A837DSQ6</accession>
<reference evidence="1 2" key="1">
    <citation type="journal article" date="2015" name="BMC Microbiol.">
        <title>Lactobacillus ruminis strains cluster according to their mammalian gut source.</title>
        <authorList>
            <person name="O' Donnell M.M."/>
            <person name="Harris H.M."/>
            <person name="Lynch D.B."/>
            <person name="Ross R.P."/>
            <person name="O'Toole P.W."/>
        </authorList>
    </citation>
    <scope>NUCLEOTIDE SEQUENCE [LARGE SCALE GENOMIC DNA]</scope>
    <source>
        <strain evidence="1 2">DPC 6832</strain>
    </source>
</reference>
<gene>
    <name evidence="1" type="ORF">LRN_0644</name>
</gene>
<protein>
    <submittedName>
        <fullName evidence="1">Uncharacterized protein</fullName>
    </submittedName>
</protein>
<evidence type="ECO:0000313" key="1">
    <source>
        <dbReference type="EMBL" id="KIC04206.1"/>
    </source>
</evidence>
<dbReference type="Proteomes" id="UP000031011">
    <property type="component" value="Unassembled WGS sequence"/>
</dbReference>
<dbReference type="EMBL" id="AWYA01000123">
    <property type="protein sequence ID" value="KIC04206.1"/>
    <property type="molecule type" value="Genomic_DNA"/>
</dbReference>
<sequence length="155" mass="18112">MWKYKAIAQFAKANAPSFYTKGYEEYLKEAADYFNTRSRVATNPKEITKLKVEDERTISIVFKSRDRLNISQVSRSLRVFSMYLIDERHELNFSDLVSGKRLFRMTATEIAVEDNYKERKSDEAQVVSLDDFEKLDIDGKLNAIYALLMGRRTDI</sequence>
<evidence type="ECO:0000313" key="2">
    <source>
        <dbReference type="Proteomes" id="UP000031011"/>
    </source>
</evidence>
<dbReference type="AlphaFoldDB" id="A0A837DSQ6"/>
<comment type="caution">
    <text evidence="1">The sequence shown here is derived from an EMBL/GenBank/DDBJ whole genome shotgun (WGS) entry which is preliminary data.</text>
</comment>